<dbReference type="OrthoDB" id="5244108at2"/>
<dbReference type="PANTHER" id="PTHR42943:SF13">
    <property type="entry name" value="GLUTATHIONE S-TRANSFERASE KAPPA-RELATED"/>
    <property type="match status" value="1"/>
</dbReference>
<evidence type="ECO:0000256" key="2">
    <source>
        <dbReference type="PIRSR" id="PIRSR006386-1"/>
    </source>
</evidence>
<dbReference type="GO" id="GO:0006749">
    <property type="term" value="P:glutathione metabolic process"/>
    <property type="evidence" value="ECO:0007669"/>
    <property type="project" value="TreeGrafter"/>
</dbReference>
<keyword evidence="5" id="KW-1185">Reference proteome</keyword>
<dbReference type="InterPro" id="IPR051924">
    <property type="entry name" value="GST_Kappa/NadH"/>
</dbReference>
<dbReference type="InterPro" id="IPR014440">
    <property type="entry name" value="HCCAis_GSTk"/>
</dbReference>
<keyword evidence="1" id="KW-0413">Isomerase</keyword>
<organism evidence="4 5">
    <name type="scientific">Tateyamaria omphalii</name>
    <dbReference type="NCBI Taxonomy" id="299262"/>
    <lineage>
        <taxon>Bacteria</taxon>
        <taxon>Pseudomonadati</taxon>
        <taxon>Pseudomonadota</taxon>
        <taxon>Alphaproteobacteria</taxon>
        <taxon>Rhodobacterales</taxon>
        <taxon>Roseobacteraceae</taxon>
        <taxon>Tateyamaria</taxon>
    </lineage>
</organism>
<dbReference type="Pfam" id="PF01323">
    <property type="entry name" value="DSBA"/>
    <property type="match status" value="1"/>
</dbReference>
<dbReference type="InterPro" id="IPR036249">
    <property type="entry name" value="Thioredoxin-like_sf"/>
</dbReference>
<evidence type="ECO:0000259" key="3">
    <source>
        <dbReference type="Pfam" id="PF01323"/>
    </source>
</evidence>
<dbReference type="AlphaFoldDB" id="A0A1P8MWV8"/>
<dbReference type="EMBL" id="CP019312">
    <property type="protein sequence ID" value="APX12501.1"/>
    <property type="molecule type" value="Genomic_DNA"/>
</dbReference>
<dbReference type="KEGG" id="tom:BWR18_13055"/>
<evidence type="ECO:0000313" key="5">
    <source>
        <dbReference type="Proteomes" id="UP000186336"/>
    </source>
</evidence>
<comment type="catalytic activity">
    <reaction evidence="1">
        <text>2-hydroxychromene-2-carboxylate = (3E)-4-(2-hydroxyphenyl)-2-oxobut-3-enoate</text>
        <dbReference type="Rhea" id="RHEA:27401"/>
        <dbReference type="ChEBI" id="CHEBI:59350"/>
        <dbReference type="ChEBI" id="CHEBI:59353"/>
        <dbReference type="EC" id="5.99.1.4"/>
    </reaction>
</comment>
<dbReference type="PIRSF" id="PIRSF006386">
    <property type="entry name" value="HCCAis_GSTk"/>
    <property type="match status" value="1"/>
</dbReference>
<reference evidence="4 5" key="1">
    <citation type="submission" date="2017-01" db="EMBL/GenBank/DDBJ databases">
        <title>Complete genome of Tateyamaria omphalii DOK1-4 isolated from seawater in Dokdo.</title>
        <authorList>
            <person name="Kim J.H."/>
            <person name="Chi W.-J."/>
        </authorList>
    </citation>
    <scope>NUCLEOTIDE SEQUENCE [LARGE SCALE GENOMIC DNA]</scope>
    <source>
        <strain evidence="4 5">DOK1-4</strain>
    </source>
</reference>
<proteinExistence type="inferred from homology"/>
<evidence type="ECO:0000313" key="4">
    <source>
        <dbReference type="EMBL" id="APX12501.1"/>
    </source>
</evidence>
<dbReference type="RefSeq" id="WP_076628836.1">
    <property type="nucleotide sequence ID" value="NZ_CP019312.1"/>
</dbReference>
<protein>
    <recommendedName>
        <fullName evidence="1">2-hydroxychromene-2-carboxylate isomerase</fullName>
        <ecNumber evidence="1">5.99.1.4</ecNumber>
    </recommendedName>
</protein>
<accession>A0A1P8MWV8</accession>
<dbReference type="InterPro" id="IPR001853">
    <property type="entry name" value="DSBA-like_thioredoxin_dom"/>
</dbReference>
<name>A0A1P8MWV8_9RHOB</name>
<dbReference type="Proteomes" id="UP000186336">
    <property type="component" value="Chromosome"/>
</dbReference>
<dbReference type="GO" id="GO:0018845">
    <property type="term" value="F:2-hydroxychromene-2-carboxylate isomerase activity"/>
    <property type="evidence" value="ECO:0007669"/>
    <property type="project" value="UniProtKB-UniRule"/>
</dbReference>
<dbReference type="PANTHER" id="PTHR42943">
    <property type="entry name" value="GLUTATHIONE S-TRANSFERASE KAPPA"/>
    <property type="match status" value="1"/>
</dbReference>
<gene>
    <name evidence="4" type="ORF">BWR18_13055</name>
</gene>
<sequence length="214" mass="23025">MTDLTYYYSAHSAFAYLGSARVMQICADQGLTLVHRPIPLSPVVEAQGSLPFGQRTQAHVDYFFGREIERWAELRGVPVVSFRPTHHDADYTLASHLILALGDRGAAVDALAHAVLEAHWRNDADLSDAATLRALVAGLGHNADALFATAGTPEIAAQYAANAQAALAAHVFGSPTYVLEGEVFYGQDRLALLERAIAQPFTPTRWANPAVGTT</sequence>
<feature type="domain" description="DSBA-like thioredoxin" evidence="3">
    <location>
        <begin position="5"/>
        <end position="198"/>
    </location>
</feature>
<dbReference type="GO" id="GO:0004364">
    <property type="term" value="F:glutathione transferase activity"/>
    <property type="evidence" value="ECO:0007669"/>
    <property type="project" value="TreeGrafter"/>
</dbReference>
<feature type="active site" description="Nucleophile" evidence="2">
    <location>
        <position position="12"/>
    </location>
</feature>
<dbReference type="Gene3D" id="3.40.30.10">
    <property type="entry name" value="Glutaredoxin"/>
    <property type="match status" value="1"/>
</dbReference>
<dbReference type="SUPFAM" id="SSF52833">
    <property type="entry name" value="Thioredoxin-like"/>
    <property type="match status" value="1"/>
</dbReference>
<evidence type="ECO:0000256" key="1">
    <source>
        <dbReference type="PIRNR" id="PIRNR006386"/>
    </source>
</evidence>
<comment type="similarity">
    <text evidence="1">Belongs to the GST superfamily. NadH family.</text>
</comment>
<dbReference type="EC" id="5.99.1.4" evidence="1"/>
<dbReference type="GO" id="GO:0004602">
    <property type="term" value="F:glutathione peroxidase activity"/>
    <property type="evidence" value="ECO:0007669"/>
    <property type="project" value="TreeGrafter"/>
</dbReference>